<organism evidence="2 3">
    <name type="scientific">Allocatelliglobosispora scoriae</name>
    <dbReference type="NCBI Taxonomy" id="643052"/>
    <lineage>
        <taxon>Bacteria</taxon>
        <taxon>Bacillati</taxon>
        <taxon>Actinomycetota</taxon>
        <taxon>Actinomycetes</taxon>
        <taxon>Micromonosporales</taxon>
        <taxon>Micromonosporaceae</taxon>
        <taxon>Allocatelliglobosispora</taxon>
    </lineage>
</organism>
<evidence type="ECO:0000259" key="1">
    <source>
        <dbReference type="Pfam" id="PF00656"/>
    </source>
</evidence>
<proteinExistence type="predicted"/>
<keyword evidence="3" id="KW-1185">Reference proteome</keyword>
<dbReference type="GO" id="GO:0004197">
    <property type="term" value="F:cysteine-type endopeptidase activity"/>
    <property type="evidence" value="ECO:0007669"/>
    <property type="project" value="InterPro"/>
</dbReference>
<dbReference type="PANTHER" id="PTHR48104:SF30">
    <property type="entry name" value="METACASPASE-1"/>
    <property type="match status" value="1"/>
</dbReference>
<dbReference type="AlphaFoldDB" id="A0A841BKM4"/>
<dbReference type="EMBL" id="JACHMN010000002">
    <property type="protein sequence ID" value="MBB5869647.1"/>
    <property type="molecule type" value="Genomic_DNA"/>
</dbReference>
<dbReference type="PANTHER" id="PTHR48104">
    <property type="entry name" value="METACASPASE-4"/>
    <property type="match status" value="1"/>
</dbReference>
<dbReference type="InterPro" id="IPR029030">
    <property type="entry name" value="Caspase-like_dom_sf"/>
</dbReference>
<dbReference type="Gene3D" id="3.40.50.1460">
    <property type="match status" value="1"/>
</dbReference>
<evidence type="ECO:0000313" key="3">
    <source>
        <dbReference type="Proteomes" id="UP000587527"/>
    </source>
</evidence>
<dbReference type="Proteomes" id="UP000587527">
    <property type="component" value="Unassembled WGS sequence"/>
</dbReference>
<dbReference type="SUPFAM" id="SSF52129">
    <property type="entry name" value="Caspase-like"/>
    <property type="match status" value="1"/>
</dbReference>
<evidence type="ECO:0000313" key="2">
    <source>
        <dbReference type="EMBL" id="MBB5869647.1"/>
    </source>
</evidence>
<dbReference type="Pfam" id="PF00656">
    <property type="entry name" value="Peptidase_C14"/>
    <property type="match status" value="1"/>
</dbReference>
<dbReference type="InterPro" id="IPR011600">
    <property type="entry name" value="Pept_C14_caspase"/>
</dbReference>
<dbReference type="GO" id="GO:0005737">
    <property type="term" value="C:cytoplasm"/>
    <property type="evidence" value="ECO:0007669"/>
    <property type="project" value="TreeGrafter"/>
</dbReference>
<dbReference type="GO" id="GO:0006508">
    <property type="term" value="P:proteolysis"/>
    <property type="evidence" value="ECO:0007669"/>
    <property type="project" value="InterPro"/>
</dbReference>
<sequence length="645" mass="69229">MKALYALLVGVNQYRAPMPPLLGCRNDVEAIGALLRSRLGAGATLATRTLLDQDATRAAIIAGFRDHLRRAGPEDSALFWFSGHGSWSPAPPRWEHLEPTRRMHSLICADSRHDGVPDLFDKELTVLIGEVAASGAHVTVVLDSCHSAGIAREGLPMLRSRFGPPADGPPRLDSLLPELAGLRSRTAAEQAPSYVLLAACRENESAYEIRSPDGPRGAFSLHLLHAMGRLGPEATYRQLLAAAGCEVENSVRNQVPTLRPQPGDLADRPFLGGRLRTPASPITMRYAGRAWQIDIGSCHGLVTGTGADAARVAVTGPGLPAGEARVVTVLVERSLVEPIGWWPELTTQYPVVLTSVPLPPAAIDVVPEAAAVATVLRATGSPYLRLAEEVETADLRVVAAPGGARIVDREGPQLGSDIALDEKGPARVVAALEHIVRWRSVRRLTNPLSRLANRVQVRVYPAEPAELALPRGREPLVARADGAYELAYDRGRPPSVFLRLDNTGDREVFCALLNLTDQLAIQAGLFDGEWVAPLSSAAVAWGDPIDLSLPPGRAVAPGARSTDHLMLIVAEAAFNPEFFVMPPLGEPLPTARDRFAITGLIDRLGFAAIHREFAEPPVTPDLRVHDWATTIIRLETVVPPPTGTD</sequence>
<name>A0A841BKM4_9ACTN</name>
<dbReference type="RefSeq" id="WP_184836411.1">
    <property type="nucleotide sequence ID" value="NZ_JACHMN010000002.1"/>
</dbReference>
<dbReference type="InterPro" id="IPR050452">
    <property type="entry name" value="Metacaspase"/>
</dbReference>
<feature type="domain" description="Peptidase C14 caspase" evidence="1">
    <location>
        <begin position="5"/>
        <end position="258"/>
    </location>
</feature>
<accession>A0A841BKM4</accession>
<reference evidence="2 3" key="1">
    <citation type="submission" date="2020-08" db="EMBL/GenBank/DDBJ databases">
        <title>Sequencing the genomes of 1000 actinobacteria strains.</title>
        <authorList>
            <person name="Klenk H.-P."/>
        </authorList>
    </citation>
    <scope>NUCLEOTIDE SEQUENCE [LARGE SCALE GENOMIC DNA]</scope>
    <source>
        <strain evidence="2 3">DSM 45362</strain>
    </source>
</reference>
<protein>
    <recommendedName>
        <fullName evidence="1">Peptidase C14 caspase domain-containing protein</fullName>
    </recommendedName>
</protein>
<gene>
    <name evidence="2" type="ORF">F4553_003026</name>
</gene>
<comment type="caution">
    <text evidence="2">The sequence shown here is derived from an EMBL/GenBank/DDBJ whole genome shotgun (WGS) entry which is preliminary data.</text>
</comment>